<evidence type="ECO:0000313" key="3">
    <source>
        <dbReference type="EMBL" id="HIY89381.1"/>
    </source>
</evidence>
<feature type="signal peptide" evidence="1">
    <location>
        <begin position="1"/>
        <end position="20"/>
    </location>
</feature>
<comment type="caution">
    <text evidence="3">The sequence shown here is derived from an EMBL/GenBank/DDBJ whole genome shotgun (WGS) entry which is preliminary data.</text>
</comment>
<protein>
    <submittedName>
        <fullName evidence="3">PepSY-like domain-containing protein</fullName>
    </submittedName>
</protein>
<feature type="chain" id="PRO_5038494180" evidence="1">
    <location>
        <begin position="21"/>
        <end position="147"/>
    </location>
</feature>
<evidence type="ECO:0000259" key="2">
    <source>
        <dbReference type="Pfam" id="PF11396"/>
    </source>
</evidence>
<organism evidence="3 4">
    <name type="scientific">Candidatus Bacteroides pullicola</name>
    <dbReference type="NCBI Taxonomy" id="2838475"/>
    <lineage>
        <taxon>Bacteria</taxon>
        <taxon>Pseudomonadati</taxon>
        <taxon>Bacteroidota</taxon>
        <taxon>Bacteroidia</taxon>
        <taxon>Bacteroidales</taxon>
        <taxon>Bacteroidaceae</taxon>
        <taxon>Bacteroides</taxon>
    </lineage>
</organism>
<evidence type="ECO:0000313" key="4">
    <source>
        <dbReference type="Proteomes" id="UP000886851"/>
    </source>
</evidence>
<dbReference type="AlphaFoldDB" id="A0A9D2CMP1"/>
<accession>A0A9D2CMP1</accession>
<dbReference type="Pfam" id="PF11396">
    <property type="entry name" value="PepSY_like"/>
    <property type="match status" value="1"/>
</dbReference>
<dbReference type="EMBL" id="DXCV01000084">
    <property type="protein sequence ID" value="HIY89381.1"/>
    <property type="molecule type" value="Genomic_DNA"/>
</dbReference>
<keyword evidence="1" id="KW-0732">Signal</keyword>
<dbReference type="Proteomes" id="UP000886851">
    <property type="component" value="Unassembled WGS sequence"/>
</dbReference>
<sequence length="147" mass="17090">MKKILSITLLMFVIFQSACAGDVITHDTKRLPEAARKFISTYFVRAQVSHIKIESELFQTKKYEVLLTDRTEIDFDRRGEWLEVDCDKSPVPVGLIPPYVSRYIKENFPDAYVVKIERKRRGEVEIDLNNDWTVTFNAKGEVTDVDE</sequence>
<reference evidence="3" key="2">
    <citation type="submission" date="2021-04" db="EMBL/GenBank/DDBJ databases">
        <authorList>
            <person name="Gilroy R."/>
        </authorList>
    </citation>
    <scope>NUCLEOTIDE SEQUENCE</scope>
    <source>
        <strain evidence="3">Gambia2-208</strain>
    </source>
</reference>
<dbReference type="SUPFAM" id="SSF160574">
    <property type="entry name" value="BT0923-like"/>
    <property type="match status" value="1"/>
</dbReference>
<evidence type="ECO:0000256" key="1">
    <source>
        <dbReference type="SAM" id="SignalP"/>
    </source>
</evidence>
<reference evidence="3" key="1">
    <citation type="journal article" date="2021" name="PeerJ">
        <title>Extensive microbial diversity within the chicken gut microbiome revealed by metagenomics and culture.</title>
        <authorList>
            <person name="Gilroy R."/>
            <person name="Ravi A."/>
            <person name="Getino M."/>
            <person name="Pursley I."/>
            <person name="Horton D.L."/>
            <person name="Alikhan N.F."/>
            <person name="Baker D."/>
            <person name="Gharbi K."/>
            <person name="Hall N."/>
            <person name="Watson M."/>
            <person name="Adriaenssens E.M."/>
            <person name="Foster-Nyarko E."/>
            <person name="Jarju S."/>
            <person name="Secka A."/>
            <person name="Antonio M."/>
            <person name="Oren A."/>
            <person name="Chaudhuri R.R."/>
            <person name="La Ragione R."/>
            <person name="Hildebrand F."/>
            <person name="Pallen M.J."/>
        </authorList>
    </citation>
    <scope>NUCLEOTIDE SEQUENCE</scope>
    <source>
        <strain evidence="3">Gambia2-208</strain>
    </source>
</reference>
<feature type="domain" description="Putative beta-lactamase-inhibitor-like PepSY-like" evidence="2">
    <location>
        <begin position="61"/>
        <end position="142"/>
    </location>
</feature>
<dbReference type="InterPro" id="IPR021533">
    <property type="entry name" value="PepSY-like"/>
</dbReference>
<name>A0A9D2CMP1_9BACE</name>
<proteinExistence type="predicted"/>
<gene>
    <name evidence="3" type="ORF">H9824_11865</name>
</gene>
<dbReference type="Gene3D" id="3.40.1420.30">
    <property type="match status" value="1"/>
</dbReference>